<keyword evidence="2" id="KW-1185">Reference proteome</keyword>
<reference evidence="1" key="1">
    <citation type="submission" date="2022-07" db="EMBL/GenBank/DDBJ databases">
        <title>Genome Sequence of Lecanicillium saksenae.</title>
        <authorList>
            <person name="Buettner E."/>
        </authorList>
    </citation>
    <scope>NUCLEOTIDE SEQUENCE</scope>
    <source>
        <strain evidence="1">VT-O1</strain>
    </source>
</reference>
<comment type="caution">
    <text evidence="1">The sequence shown here is derived from an EMBL/GenBank/DDBJ whole genome shotgun (WGS) entry which is preliminary data.</text>
</comment>
<evidence type="ECO:0000313" key="2">
    <source>
        <dbReference type="Proteomes" id="UP001148737"/>
    </source>
</evidence>
<evidence type="ECO:0000313" key="1">
    <source>
        <dbReference type="EMBL" id="KAJ3493220.1"/>
    </source>
</evidence>
<name>A0ACC1QX89_9HYPO</name>
<dbReference type="EMBL" id="JANAKD010000510">
    <property type="protein sequence ID" value="KAJ3493220.1"/>
    <property type="molecule type" value="Genomic_DNA"/>
</dbReference>
<protein>
    <submittedName>
        <fullName evidence="1">Uncharacterized protein</fullName>
    </submittedName>
</protein>
<gene>
    <name evidence="1" type="ORF">NLG97_g4869</name>
</gene>
<organism evidence="1 2">
    <name type="scientific">Lecanicillium saksenae</name>
    <dbReference type="NCBI Taxonomy" id="468837"/>
    <lineage>
        <taxon>Eukaryota</taxon>
        <taxon>Fungi</taxon>
        <taxon>Dikarya</taxon>
        <taxon>Ascomycota</taxon>
        <taxon>Pezizomycotina</taxon>
        <taxon>Sordariomycetes</taxon>
        <taxon>Hypocreomycetidae</taxon>
        <taxon>Hypocreales</taxon>
        <taxon>Cordycipitaceae</taxon>
        <taxon>Lecanicillium</taxon>
    </lineage>
</organism>
<dbReference type="Proteomes" id="UP001148737">
    <property type="component" value="Unassembled WGS sequence"/>
</dbReference>
<accession>A0ACC1QX89</accession>
<sequence length="645" mass="70327">MGEAKATLMSHSLQGFVAMHNPSNTLSDNSKGAIGTENSQRAAGAMETVVQVDGDGAGFAMNNEEKRRGSHRDPSSSRQKGNATSIGAGARVSGVAATEAAATLIPDTQAQPQLRNLGRKTVPGPFNVPDTDGQGVLAKLTMDAGAPMSTRRGQRNAAGPPGGTSVDASSDMWRPRLAGSRFLRKVPPIKVISRTLKRQDGERNQRDSRPSDDTESNTARTFRPSRIKSFLSAVKDDISESDADDSGPSESLSNRRNTALHPNEAAKSDWNDDAVADCLLRMRQPKAREGGCGSVDGTGSLRCVDADGEAAVTQSADADDLDHIRNSDSETSHKDTDTDATINIEPRQAPGKKRKRWDGKAAPRKRAETQNAQKKWDANAAFRVIPVQVERSDRGDSDRSLVMPGAHQLPPTHPECDNSSTQENTHTRAPSRMDWPNNEWRDEPGVMYDSAREAEVLAPTNKSRHNAKKSSRFRSSTGHIQISPAIGGRPVKLYVDGRWTVSVLPRRRSMAWLKACSDCTVTEKRAVVERVRHALGRASVVNEKHALGRASVVNEKHQLRFNLQLLSYKMRTIKVYRNANSTVVAGDVSDARTAGSILLCQNSYDICNSERCSGLQQPWLNVEMVCTIVDVALQRFVHTGYLSKR</sequence>
<proteinExistence type="predicted"/>